<dbReference type="InterPro" id="IPR035965">
    <property type="entry name" value="PAS-like_dom_sf"/>
</dbReference>
<keyword evidence="6" id="KW-0902">Two-component regulatory system</keyword>
<evidence type="ECO:0000256" key="4">
    <source>
        <dbReference type="ARBA" id="ARBA00022777"/>
    </source>
</evidence>
<dbReference type="PANTHER" id="PTHR43065">
    <property type="entry name" value="SENSOR HISTIDINE KINASE"/>
    <property type="match status" value="1"/>
</dbReference>
<dbReference type="SUPFAM" id="SSF55785">
    <property type="entry name" value="PYP-like sensor domain (PAS domain)"/>
    <property type="match status" value="1"/>
</dbReference>
<dbReference type="InterPro" id="IPR036097">
    <property type="entry name" value="HisK_dim/P_sf"/>
</dbReference>
<protein>
    <recommendedName>
        <fullName evidence="7">Histidine kinase domain-containing protein</fullName>
    </recommendedName>
</protein>
<keyword evidence="1" id="KW-0597">Phosphoprotein</keyword>
<dbReference type="InterPro" id="IPR003661">
    <property type="entry name" value="HisK_dim/P_dom"/>
</dbReference>
<dbReference type="PANTHER" id="PTHR43065:SF16">
    <property type="entry name" value="SENSORY HISTIDINE KINASE_PHOSPHATASE NTRB"/>
    <property type="match status" value="1"/>
</dbReference>
<dbReference type="SMART" id="SM00387">
    <property type="entry name" value="HATPase_c"/>
    <property type="match status" value="1"/>
</dbReference>
<proteinExistence type="predicted"/>
<dbReference type="SMART" id="SM00388">
    <property type="entry name" value="HisKA"/>
    <property type="match status" value="1"/>
</dbReference>
<dbReference type="InterPro" id="IPR003594">
    <property type="entry name" value="HATPase_dom"/>
</dbReference>
<dbReference type="GO" id="GO:0000155">
    <property type="term" value="F:phosphorelay sensor kinase activity"/>
    <property type="evidence" value="ECO:0007669"/>
    <property type="project" value="InterPro"/>
</dbReference>
<dbReference type="Pfam" id="PF00512">
    <property type="entry name" value="HisKA"/>
    <property type="match status" value="1"/>
</dbReference>
<evidence type="ECO:0000256" key="3">
    <source>
        <dbReference type="ARBA" id="ARBA00022741"/>
    </source>
</evidence>
<dbReference type="CDD" id="cd00082">
    <property type="entry name" value="HisKA"/>
    <property type="match status" value="1"/>
</dbReference>
<dbReference type="SUPFAM" id="SSF55874">
    <property type="entry name" value="ATPase domain of HSP90 chaperone/DNA topoisomerase II/histidine kinase"/>
    <property type="match status" value="1"/>
</dbReference>
<evidence type="ECO:0000256" key="1">
    <source>
        <dbReference type="ARBA" id="ARBA00022553"/>
    </source>
</evidence>
<keyword evidence="5" id="KW-0067">ATP-binding</keyword>
<dbReference type="GO" id="GO:0005524">
    <property type="term" value="F:ATP binding"/>
    <property type="evidence" value="ECO:0007669"/>
    <property type="project" value="UniProtKB-KW"/>
</dbReference>
<dbReference type="Gene3D" id="1.10.287.130">
    <property type="match status" value="1"/>
</dbReference>
<evidence type="ECO:0000256" key="6">
    <source>
        <dbReference type="ARBA" id="ARBA00023012"/>
    </source>
</evidence>
<dbReference type="Gene3D" id="3.30.450.20">
    <property type="entry name" value="PAS domain"/>
    <property type="match status" value="1"/>
</dbReference>
<dbReference type="InterPro" id="IPR005467">
    <property type="entry name" value="His_kinase_dom"/>
</dbReference>
<dbReference type="PROSITE" id="PS50109">
    <property type="entry name" value="HIS_KIN"/>
    <property type="match status" value="1"/>
</dbReference>
<name>A0A381VWJ7_9ZZZZ</name>
<dbReference type="InterPro" id="IPR036890">
    <property type="entry name" value="HATPase_C_sf"/>
</dbReference>
<gene>
    <name evidence="8" type="ORF">METZ01_LOCUS96837</name>
</gene>
<dbReference type="SUPFAM" id="SSF47384">
    <property type="entry name" value="Homodimeric domain of signal transducing histidine kinase"/>
    <property type="match status" value="1"/>
</dbReference>
<keyword evidence="2" id="KW-0808">Transferase</keyword>
<reference evidence="8" key="1">
    <citation type="submission" date="2018-05" db="EMBL/GenBank/DDBJ databases">
        <authorList>
            <person name="Lanie J.A."/>
            <person name="Ng W.-L."/>
            <person name="Kazmierczak K.M."/>
            <person name="Andrzejewski T.M."/>
            <person name="Davidsen T.M."/>
            <person name="Wayne K.J."/>
            <person name="Tettelin H."/>
            <person name="Glass J.I."/>
            <person name="Rusch D."/>
            <person name="Podicherti R."/>
            <person name="Tsui H.-C.T."/>
            <person name="Winkler M.E."/>
        </authorList>
    </citation>
    <scope>NUCLEOTIDE SEQUENCE</scope>
</reference>
<organism evidence="8">
    <name type="scientific">marine metagenome</name>
    <dbReference type="NCBI Taxonomy" id="408172"/>
    <lineage>
        <taxon>unclassified sequences</taxon>
        <taxon>metagenomes</taxon>
        <taxon>ecological metagenomes</taxon>
    </lineage>
</organism>
<dbReference type="EMBL" id="UINC01009832">
    <property type="protein sequence ID" value="SVA43983.1"/>
    <property type="molecule type" value="Genomic_DNA"/>
</dbReference>
<feature type="domain" description="Histidine kinase" evidence="7">
    <location>
        <begin position="138"/>
        <end position="350"/>
    </location>
</feature>
<keyword evidence="3" id="KW-0547">Nucleotide-binding</keyword>
<dbReference type="Gene3D" id="3.30.565.10">
    <property type="entry name" value="Histidine kinase-like ATPase, C-terminal domain"/>
    <property type="match status" value="1"/>
</dbReference>
<sequence>MANPLSNQILDELTTAVLLVDGGRKVVYVNVAAQVLLDISAQRAGGRLADELLGISAPLQAALADSVEGRSTTFREIELKRPATASTLVVDLTVAPFGGTDEQNHALIELTRVDQLTRLAQEAQLHDRHSASNALISRLGHEIKNPLGGLRGAAQLLHGELPGRELKEYTRIIIHEADRLSALVDRMTGPFRPLLKTRFNLHAVLEHVRKLTLAEVQEGLTFHRDYDPSIPDITGDREQLVQAVLNIVRNAVLAIDGVGRITLVTRIRRQFTLGSRRHRHVLEATINDDGPGVPPAILEGVFSPMVSGRPGGTGLGLTIAQEILSRHGGAIECVSQPGDTRFILYLPVEDSV</sequence>
<dbReference type="PRINTS" id="PR00344">
    <property type="entry name" value="BCTRLSENSOR"/>
</dbReference>
<accession>A0A381VWJ7</accession>
<dbReference type="InterPro" id="IPR004358">
    <property type="entry name" value="Sig_transdc_His_kin-like_C"/>
</dbReference>
<evidence type="ECO:0000256" key="5">
    <source>
        <dbReference type="ARBA" id="ARBA00022840"/>
    </source>
</evidence>
<dbReference type="Pfam" id="PF02518">
    <property type="entry name" value="HATPase_c"/>
    <property type="match status" value="1"/>
</dbReference>
<evidence type="ECO:0000313" key="8">
    <source>
        <dbReference type="EMBL" id="SVA43983.1"/>
    </source>
</evidence>
<evidence type="ECO:0000259" key="7">
    <source>
        <dbReference type="PROSITE" id="PS50109"/>
    </source>
</evidence>
<evidence type="ECO:0000256" key="2">
    <source>
        <dbReference type="ARBA" id="ARBA00022679"/>
    </source>
</evidence>
<dbReference type="NCBIfam" id="NF008293">
    <property type="entry name" value="PRK11073.1"/>
    <property type="match status" value="1"/>
</dbReference>
<keyword evidence="4" id="KW-0418">Kinase</keyword>
<dbReference type="AlphaFoldDB" id="A0A381VWJ7"/>